<evidence type="ECO:0000313" key="4">
    <source>
        <dbReference type="Proteomes" id="UP000276215"/>
    </source>
</evidence>
<keyword evidence="4" id="KW-1185">Reference proteome</keyword>
<feature type="compositionally biased region" description="Basic and acidic residues" evidence="1">
    <location>
        <begin position="114"/>
        <end position="123"/>
    </location>
</feature>
<reference evidence="3 4" key="1">
    <citation type="journal article" date="2018" name="Nat. Ecol. Evol.">
        <title>Pezizomycetes genomes reveal the molecular basis of ectomycorrhizal truffle lifestyle.</title>
        <authorList>
            <person name="Murat C."/>
            <person name="Payen T."/>
            <person name="Noel B."/>
            <person name="Kuo A."/>
            <person name="Morin E."/>
            <person name="Chen J."/>
            <person name="Kohler A."/>
            <person name="Krizsan K."/>
            <person name="Balestrini R."/>
            <person name="Da Silva C."/>
            <person name="Montanini B."/>
            <person name="Hainaut M."/>
            <person name="Levati E."/>
            <person name="Barry K.W."/>
            <person name="Belfiori B."/>
            <person name="Cichocki N."/>
            <person name="Clum A."/>
            <person name="Dockter R.B."/>
            <person name="Fauchery L."/>
            <person name="Guy J."/>
            <person name="Iotti M."/>
            <person name="Le Tacon F."/>
            <person name="Lindquist E.A."/>
            <person name="Lipzen A."/>
            <person name="Malagnac F."/>
            <person name="Mello A."/>
            <person name="Molinier V."/>
            <person name="Miyauchi S."/>
            <person name="Poulain J."/>
            <person name="Riccioni C."/>
            <person name="Rubini A."/>
            <person name="Sitrit Y."/>
            <person name="Splivallo R."/>
            <person name="Traeger S."/>
            <person name="Wang M."/>
            <person name="Zifcakova L."/>
            <person name="Wipf D."/>
            <person name="Zambonelli A."/>
            <person name="Paolocci F."/>
            <person name="Nowrousian M."/>
            <person name="Ottonello S."/>
            <person name="Baldrian P."/>
            <person name="Spatafora J.W."/>
            <person name="Henrissat B."/>
            <person name="Nagy L.G."/>
            <person name="Aury J.M."/>
            <person name="Wincker P."/>
            <person name="Grigoriev I.V."/>
            <person name="Bonfante P."/>
            <person name="Martin F.M."/>
        </authorList>
    </citation>
    <scope>NUCLEOTIDE SEQUENCE [LARGE SCALE GENOMIC DNA]</scope>
    <source>
        <strain evidence="3 4">120613-1</strain>
    </source>
</reference>
<feature type="domain" description="SMP" evidence="2">
    <location>
        <begin position="72"/>
        <end position="109"/>
    </location>
</feature>
<dbReference type="AlphaFoldDB" id="A0A3N4K7S0"/>
<dbReference type="OrthoDB" id="2799468at2759"/>
<dbReference type="EMBL" id="ML120358">
    <property type="protein sequence ID" value="RPB04501.1"/>
    <property type="molecule type" value="Genomic_DNA"/>
</dbReference>
<name>A0A3N4K7S0_9PEZI</name>
<dbReference type="InterPro" id="IPR007011">
    <property type="entry name" value="LEA_SMP_dom"/>
</dbReference>
<evidence type="ECO:0000259" key="2">
    <source>
        <dbReference type="Pfam" id="PF04927"/>
    </source>
</evidence>
<evidence type="ECO:0000256" key="1">
    <source>
        <dbReference type="SAM" id="MobiDB-lite"/>
    </source>
</evidence>
<feature type="compositionally biased region" description="Basic and acidic residues" evidence="1">
    <location>
        <begin position="11"/>
        <end position="42"/>
    </location>
</feature>
<sequence>MAQSLYMKQQEFQRKADEITRKAPEEITQDDARELQSKESRARGGIRPPKGSLSAEAQSIADQNAKPGSIGGDAYVTHEDAAAAQSAESRIFGGQIPKGSLASQMKSAAGELDNAVRGDMNRG</sequence>
<feature type="domain" description="SMP" evidence="2">
    <location>
        <begin position="25"/>
        <end position="66"/>
    </location>
</feature>
<protein>
    <recommendedName>
        <fullName evidence="2">SMP domain-containing protein</fullName>
    </recommendedName>
</protein>
<feature type="region of interest" description="Disordered" evidence="1">
    <location>
        <begin position="1"/>
        <end position="76"/>
    </location>
</feature>
<evidence type="ECO:0000313" key="3">
    <source>
        <dbReference type="EMBL" id="RPB04501.1"/>
    </source>
</evidence>
<organism evidence="3 4">
    <name type="scientific">Choiromyces venosus 120613-1</name>
    <dbReference type="NCBI Taxonomy" id="1336337"/>
    <lineage>
        <taxon>Eukaryota</taxon>
        <taxon>Fungi</taxon>
        <taxon>Dikarya</taxon>
        <taxon>Ascomycota</taxon>
        <taxon>Pezizomycotina</taxon>
        <taxon>Pezizomycetes</taxon>
        <taxon>Pezizales</taxon>
        <taxon>Tuberaceae</taxon>
        <taxon>Choiromyces</taxon>
    </lineage>
</organism>
<proteinExistence type="predicted"/>
<dbReference type="STRING" id="1336337.A0A3N4K7S0"/>
<gene>
    <name evidence="3" type="ORF">L873DRAFT_1361030</name>
</gene>
<accession>A0A3N4K7S0</accession>
<feature type="region of interest" description="Disordered" evidence="1">
    <location>
        <begin position="104"/>
        <end position="123"/>
    </location>
</feature>
<dbReference type="Pfam" id="PF04927">
    <property type="entry name" value="SMP"/>
    <property type="match status" value="2"/>
</dbReference>
<dbReference type="Proteomes" id="UP000276215">
    <property type="component" value="Unassembled WGS sequence"/>
</dbReference>